<organism evidence="9 10">
    <name type="scientific">Rhizopogon vesiculosus</name>
    <dbReference type="NCBI Taxonomy" id="180088"/>
    <lineage>
        <taxon>Eukaryota</taxon>
        <taxon>Fungi</taxon>
        <taxon>Dikarya</taxon>
        <taxon>Basidiomycota</taxon>
        <taxon>Agaricomycotina</taxon>
        <taxon>Agaricomycetes</taxon>
        <taxon>Agaricomycetidae</taxon>
        <taxon>Boletales</taxon>
        <taxon>Suillineae</taxon>
        <taxon>Rhizopogonaceae</taxon>
        <taxon>Rhizopogon</taxon>
    </lineage>
</organism>
<dbReference type="GO" id="GO:0005886">
    <property type="term" value="C:plasma membrane"/>
    <property type="evidence" value="ECO:0007669"/>
    <property type="project" value="TreeGrafter"/>
</dbReference>
<keyword evidence="5 8" id="KW-1133">Transmembrane helix</keyword>
<feature type="transmembrane region" description="Helical" evidence="8">
    <location>
        <begin position="450"/>
        <end position="473"/>
    </location>
</feature>
<dbReference type="Gene3D" id="1.10.4160.10">
    <property type="entry name" value="Hydantoin permease"/>
    <property type="match status" value="1"/>
</dbReference>
<feature type="transmembrane region" description="Helical" evidence="8">
    <location>
        <begin position="407"/>
        <end position="429"/>
    </location>
</feature>
<evidence type="ECO:0000256" key="8">
    <source>
        <dbReference type="SAM" id="Phobius"/>
    </source>
</evidence>
<feature type="transmembrane region" description="Helical" evidence="8">
    <location>
        <begin position="69"/>
        <end position="92"/>
    </location>
</feature>
<dbReference type="AlphaFoldDB" id="A0A1J8QBD2"/>
<feature type="transmembrane region" description="Helical" evidence="8">
    <location>
        <begin position="379"/>
        <end position="401"/>
    </location>
</feature>
<feature type="transmembrane region" description="Helical" evidence="8">
    <location>
        <begin position="99"/>
        <end position="117"/>
    </location>
</feature>
<evidence type="ECO:0000256" key="4">
    <source>
        <dbReference type="ARBA" id="ARBA00022692"/>
    </source>
</evidence>
<dbReference type="OrthoDB" id="2116389at2759"/>
<name>A0A1J8QBD2_9AGAM</name>
<feature type="transmembrane region" description="Helical" evidence="8">
    <location>
        <begin position="174"/>
        <end position="198"/>
    </location>
</feature>
<evidence type="ECO:0000313" key="9">
    <source>
        <dbReference type="EMBL" id="OJA10624.1"/>
    </source>
</evidence>
<dbReference type="PIRSF" id="PIRSF002744">
    <property type="entry name" value="Pur-cyt_permease"/>
    <property type="match status" value="1"/>
</dbReference>
<evidence type="ECO:0000313" key="10">
    <source>
        <dbReference type="Proteomes" id="UP000183567"/>
    </source>
</evidence>
<feature type="transmembrane region" description="Helical" evidence="8">
    <location>
        <begin position="342"/>
        <end position="367"/>
    </location>
</feature>
<dbReference type="EMBL" id="LVVM01005421">
    <property type="protein sequence ID" value="OJA10624.1"/>
    <property type="molecule type" value="Genomic_DNA"/>
</dbReference>
<accession>A0A1J8QBD2</accession>
<evidence type="ECO:0000256" key="7">
    <source>
        <dbReference type="PIRNR" id="PIRNR002744"/>
    </source>
</evidence>
<evidence type="ECO:0000256" key="3">
    <source>
        <dbReference type="ARBA" id="ARBA00022448"/>
    </source>
</evidence>
<evidence type="ECO:0008006" key="11">
    <source>
        <dbReference type="Google" id="ProtNLM"/>
    </source>
</evidence>
<proteinExistence type="inferred from homology"/>
<evidence type="ECO:0000256" key="6">
    <source>
        <dbReference type="ARBA" id="ARBA00023136"/>
    </source>
</evidence>
<feature type="transmembrane region" description="Helical" evidence="8">
    <location>
        <begin position="137"/>
        <end position="162"/>
    </location>
</feature>
<feature type="transmembrane region" description="Helical" evidence="8">
    <location>
        <begin position="237"/>
        <end position="255"/>
    </location>
</feature>
<evidence type="ECO:0000256" key="2">
    <source>
        <dbReference type="ARBA" id="ARBA00008974"/>
    </source>
</evidence>
<dbReference type="PANTHER" id="PTHR31806:SF5">
    <property type="entry name" value="PURINE-CYTOSINE PERMEASE FCY21"/>
    <property type="match status" value="1"/>
</dbReference>
<dbReference type="Pfam" id="PF02133">
    <property type="entry name" value="Transp_cyt_pur"/>
    <property type="match status" value="1"/>
</dbReference>
<protein>
    <recommendedName>
        <fullName evidence="11">Purine-cytosine permease</fullName>
    </recommendedName>
</protein>
<feature type="transmembrane region" description="Helical" evidence="8">
    <location>
        <begin position="485"/>
        <end position="501"/>
    </location>
</feature>
<dbReference type="InterPro" id="IPR026030">
    <property type="entry name" value="Pur-cyt_permease_Fcy2/21/22"/>
</dbReference>
<dbReference type="STRING" id="180088.A0A1J8QBD2"/>
<keyword evidence="3 7" id="KW-0813">Transport</keyword>
<keyword evidence="6 7" id="KW-0472">Membrane</keyword>
<keyword evidence="4 8" id="KW-0812">Transmembrane</keyword>
<evidence type="ECO:0000256" key="5">
    <source>
        <dbReference type="ARBA" id="ARBA00022989"/>
    </source>
</evidence>
<feature type="transmembrane region" description="Helical" evidence="8">
    <location>
        <begin position="204"/>
        <end position="225"/>
    </location>
</feature>
<reference evidence="9 10" key="1">
    <citation type="submission" date="2016-03" db="EMBL/GenBank/DDBJ databases">
        <title>Comparative genomics of the ectomycorrhizal sister species Rhizopogon vinicolor and Rhizopogon vesiculosus (Basidiomycota: Boletales) reveals a divergence of the mating type B locus.</title>
        <authorList>
            <person name="Mujic A.B."/>
            <person name="Kuo A."/>
            <person name="Tritt A."/>
            <person name="Lipzen A."/>
            <person name="Chen C."/>
            <person name="Johnson J."/>
            <person name="Sharma A."/>
            <person name="Barry K."/>
            <person name="Grigoriev I.V."/>
            <person name="Spatafora J.W."/>
        </authorList>
    </citation>
    <scope>NUCLEOTIDE SEQUENCE [LARGE SCALE GENOMIC DNA]</scope>
    <source>
        <strain evidence="9 10">AM-OR11-056</strain>
    </source>
</reference>
<dbReference type="PANTHER" id="PTHR31806">
    <property type="entry name" value="PURINE-CYTOSINE PERMEASE FCY2-RELATED"/>
    <property type="match status" value="1"/>
</dbReference>
<keyword evidence="10" id="KW-1185">Reference proteome</keyword>
<gene>
    <name evidence="9" type="ORF">AZE42_05699</name>
</gene>
<sequence length="512" mass="56031">MSDHHSVTDIEKDFASRADSNDLPVIPGDKHGWLSHPLAKSLLSWGVEERGIFPVPEQERTDTQFYKIFFVWFSMNFNILSFSAGTLGPIAFGLGLRDSCLVILFFNLLACALPAYLNTWGPRTGMRQMIQSRYSFGYFGIIIPAILNLIGLCGFNILNGILGGQALASVTNNMSWNVGIVIIYIIALLISFMGYRVLNWYERVAWFPVLIAFLVALGVGGKNLYNAQPAEPATSATILSFASVIAGFVITYSAMASDFTMYYDPTVSQHGYQDQNLLVCVSGVHRAYPFAINPQIPLQCLGAAAVLASPNVPSWTEGYGTEGNVGGLLEAMLSPVGNFGKFLTVLLSLSVTGNIACTLYSICFNFQVAVPAMSKVPRYVFSIVGTAIALPLSIVGAHKFYATLTNFLSLIGYWASAYGAILIIEHHYFRNNDFSTYDHAIWNVPRRLPWGAAAIGSGILSFGLIIPCMNQLWFEGPIGITSGDVGFEVAFPLAAVLYFPLRKLELKYQNTL</sequence>
<dbReference type="GO" id="GO:0022857">
    <property type="term" value="F:transmembrane transporter activity"/>
    <property type="evidence" value="ECO:0007669"/>
    <property type="project" value="InterPro"/>
</dbReference>
<dbReference type="Proteomes" id="UP000183567">
    <property type="component" value="Unassembled WGS sequence"/>
</dbReference>
<dbReference type="InterPro" id="IPR001248">
    <property type="entry name" value="Pur-cyt_permease"/>
</dbReference>
<comment type="similarity">
    <text evidence="2 7">Belongs to the purine-cytosine permease (2.A.39) family.</text>
</comment>
<evidence type="ECO:0000256" key="1">
    <source>
        <dbReference type="ARBA" id="ARBA00004141"/>
    </source>
</evidence>
<comment type="subcellular location">
    <subcellularLocation>
        <location evidence="1">Membrane</location>
        <topology evidence="1">Multi-pass membrane protein</topology>
    </subcellularLocation>
</comment>
<comment type="caution">
    <text evidence="9">The sequence shown here is derived from an EMBL/GenBank/DDBJ whole genome shotgun (WGS) entry which is preliminary data.</text>
</comment>